<dbReference type="GO" id="GO:0005886">
    <property type="term" value="C:plasma membrane"/>
    <property type="evidence" value="ECO:0007669"/>
    <property type="project" value="TreeGrafter"/>
</dbReference>
<feature type="region of interest" description="Disordered" evidence="7">
    <location>
        <begin position="814"/>
        <end position="872"/>
    </location>
</feature>
<dbReference type="InterPro" id="IPR027815">
    <property type="entry name" value="CSC1/OSCA1-like_cyt"/>
</dbReference>
<feature type="domain" description="CSC1/OSCA1-like 7TM region" evidence="9">
    <location>
        <begin position="484"/>
        <end position="755"/>
    </location>
</feature>
<keyword evidence="4 8" id="KW-0812">Transmembrane</keyword>
<keyword evidence="6 8" id="KW-0472">Membrane</keyword>
<dbReference type="Pfam" id="PF14703">
    <property type="entry name" value="PHM7_cyt"/>
    <property type="match status" value="1"/>
</dbReference>
<dbReference type="OrthoDB" id="1076608at2759"/>
<reference evidence="13" key="1">
    <citation type="journal article" date="2020" name="Stud. Mycol.">
        <title>101 Dothideomycetes genomes: a test case for predicting lifestyles and emergence of pathogens.</title>
        <authorList>
            <person name="Haridas S."/>
            <person name="Albert R."/>
            <person name="Binder M."/>
            <person name="Bloem J."/>
            <person name="Labutti K."/>
            <person name="Salamov A."/>
            <person name="Andreopoulos B."/>
            <person name="Baker S."/>
            <person name="Barry K."/>
            <person name="Bills G."/>
            <person name="Bluhm B."/>
            <person name="Cannon C."/>
            <person name="Castanera R."/>
            <person name="Culley D."/>
            <person name="Daum C."/>
            <person name="Ezra D."/>
            <person name="Gonzalez J."/>
            <person name="Henrissat B."/>
            <person name="Kuo A."/>
            <person name="Liang C."/>
            <person name="Lipzen A."/>
            <person name="Lutzoni F."/>
            <person name="Magnuson J."/>
            <person name="Mondo S."/>
            <person name="Nolan M."/>
            <person name="Ohm R."/>
            <person name="Pangilinan J."/>
            <person name="Park H.-J."/>
            <person name="Ramirez L."/>
            <person name="Alfaro M."/>
            <person name="Sun H."/>
            <person name="Tritt A."/>
            <person name="Yoshinaga Y."/>
            <person name="Zwiers L.-H."/>
            <person name="Turgeon B."/>
            <person name="Goodwin S."/>
            <person name="Spatafora J."/>
            <person name="Crous P."/>
            <person name="Grigoriev I."/>
        </authorList>
    </citation>
    <scope>NUCLEOTIDE SEQUENCE</scope>
    <source>
        <strain evidence="13">CBS 269.34</strain>
    </source>
</reference>
<feature type="transmembrane region" description="Helical" evidence="8">
    <location>
        <begin position="769"/>
        <end position="787"/>
    </location>
</feature>
<feature type="transmembrane region" description="Helical" evidence="8">
    <location>
        <begin position="680"/>
        <end position="713"/>
    </location>
</feature>
<dbReference type="InterPro" id="IPR003864">
    <property type="entry name" value="CSC1/OSCA1-like_7TM"/>
</dbReference>
<feature type="transmembrane region" description="Helical" evidence="8">
    <location>
        <begin position="104"/>
        <end position="127"/>
    </location>
</feature>
<comment type="subcellular location">
    <subcellularLocation>
        <location evidence="1">Membrane</location>
        <topology evidence="1">Multi-pass membrane protein</topology>
    </subcellularLocation>
</comment>
<evidence type="ECO:0000256" key="4">
    <source>
        <dbReference type="ARBA" id="ARBA00022692"/>
    </source>
</evidence>
<keyword evidence="5 8" id="KW-1133">Transmembrane helix</keyword>
<dbReference type="Pfam" id="PF13967">
    <property type="entry name" value="RSN1_TM"/>
    <property type="match status" value="1"/>
</dbReference>
<feature type="transmembrane region" description="Helical" evidence="8">
    <location>
        <begin position="624"/>
        <end position="642"/>
    </location>
</feature>
<feature type="domain" description="CSC1/OSCA1-like cytosolic" evidence="12">
    <location>
        <begin position="216"/>
        <end position="469"/>
    </location>
</feature>
<feature type="domain" description="CSC1/OSCA1-like N-terminal transmembrane" evidence="11">
    <location>
        <begin position="26"/>
        <end position="192"/>
    </location>
</feature>
<dbReference type="Pfam" id="PF02714">
    <property type="entry name" value="RSN1_7TM"/>
    <property type="match status" value="1"/>
</dbReference>
<feature type="transmembrane region" description="Helical" evidence="8">
    <location>
        <begin position="171"/>
        <end position="190"/>
    </location>
</feature>
<feature type="domain" description="10TM putative phosphate transporter extracellular tail" evidence="10">
    <location>
        <begin position="968"/>
        <end position="1042"/>
    </location>
</feature>
<evidence type="ECO:0000259" key="10">
    <source>
        <dbReference type="Pfam" id="PF12621"/>
    </source>
</evidence>
<dbReference type="GO" id="GO:0005227">
    <property type="term" value="F:calcium-activated cation channel activity"/>
    <property type="evidence" value="ECO:0007669"/>
    <property type="project" value="InterPro"/>
</dbReference>
<evidence type="ECO:0000256" key="7">
    <source>
        <dbReference type="SAM" id="MobiDB-lite"/>
    </source>
</evidence>
<dbReference type="InterPro" id="IPR045122">
    <property type="entry name" value="Csc1-like"/>
</dbReference>
<feature type="transmembrane region" description="Helical" evidence="8">
    <location>
        <begin position="26"/>
        <end position="47"/>
    </location>
</feature>
<dbReference type="InterPro" id="IPR032880">
    <property type="entry name" value="CSC1/OSCA1-like_N"/>
</dbReference>
<evidence type="ECO:0000256" key="3">
    <source>
        <dbReference type="ARBA" id="ARBA00022448"/>
    </source>
</evidence>
<evidence type="ECO:0000259" key="9">
    <source>
        <dbReference type="Pfam" id="PF02714"/>
    </source>
</evidence>
<dbReference type="Pfam" id="PF12621">
    <property type="entry name" value="PHM7_ext"/>
    <property type="match status" value="1"/>
</dbReference>
<feature type="transmembrane region" description="Helical" evidence="8">
    <location>
        <begin position="575"/>
        <end position="604"/>
    </location>
</feature>
<dbReference type="AlphaFoldDB" id="A0A6A6RIN2"/>
<dbReference type="InterPro" id="IPR022257">
    <property type="entry name" value="PHM7_ext"/>
</dbReference>
<dbReference type="EMBL" id="MU004181">
    <property type="protein sequence ID" value="KAF2503347.1"/>
    <property type="molecule type" value="Genomic_DNA"/>
</dbReference>
<accession>A0A6A6RIN2</accession>
<feature type="transmembrane region" description="Helical" evidence="8">
    <location>
        <begin position="527"/>
        <end position="554"/>
    </location>
</feature>
<dbReference type="PANTHER" id="PTHR13018:SF20">
    <property type="entry name" value="SPORULATION-SPECIFIC PROTEIN 75"/>
    <property type="match status" value="1"/>
</dbReference>
<feature type="transmembrane region" description="Helical" evidence="8">
    <location>
        <begin position="736"/>
        <end position="757"/>
    </location>
</feature>
<organism evidence="13 14">
    <name type="scientific">Lophium mytilinum</name>
    <dbReference type="NCBI Taxonomy" id="390894"/>
    <lineage>
        <taxon>Eukaryota</taxon>
        <taxon>Fungi</taxon>
        <taxon>Dikarya</taxon>
        <taxon>Ascomycota</taxon>
        <taxon>Pezizomycotina</taxon>
        <taxon>Dothideomycetes</taxon>
        <taxon>Pleosporomycetidae</taxon>
        <taxon>Mytilinidiales</taxon>
        <taxon>Mytilinidiaceae</taxon>
        <taxon>Lophium</taxon>
    </lineage>
</organism>
<evidence type="ECO:0000256" key="5">
    <source>
        <dbReference type="ARBA" id="ARBA00022989"/>
    </source>
</evidence>
<proteinExistence type="inferred from homology"/>
<sequence>MPNLTSIIDGSVGSAQGKQGTTIQTFLISLSAGFVLFGVQFGAFLIFRNYLWSKRIYQPRSFLIPLKDRVKPPPNNPLKWLVTVFKIQEDPEVLRKAGMDAYFFLRYLSMCLKIFFPMAVVIIPILIPLNFVSGKGTRIDHTRKDGIHHFNVTGLDTLAWSNVAPENTSRYWAHLVLAVGVVVWVGYIFYKELYHYIRKRQEYLGSPSHRLKASSTTVLITDIPEDLCSPEALTELYDDFPGGVRRIWINRDFSALVNKDEVRKSFESRLEDAETNLLRKVIKSHRKKQKKKARGALEGSASTPTEPLEMDVQSIQPPSDSGRVESAQSQRALQEKIDSDTTPAACQADLQYDMETGAAWTQYLGPKQRESMRIPKDNHAAAFAIPLIGRFFSTKVDIIYYCRRELARLNKEIENDIDRPESYPHNRSAFIQFNNQKAAHLACQAVADIRPRQMKNRTVEISPADINWPALNLSWVDRYLRLAAFTVIFILLILVFGIISFATGIISKASTLSGSYNWLRWIGHLPPWLLSFIQGTLPPVIQVILLSGPLPIILRALTNSTRGATTGSQGERSLQLWYFIFLLIEIFLIPTISSGLTSIVNTLVKNTMSVPSILGQDLPTASNYFFSFLILQALSISASSILQTIRLFNFYVIGGVNTPDSVFEKLSWTNRTRIGSNIPWYTTFAVIGLVYSVIAPLMLIFMIITFSLFWIVIKNNVLYVIRTGNVDGGGLFFPNAINQLFTGLYFMEVCLIGLFFLARDVNGNVACEAQGIIMAVVLAFTVFYQIWLTTNFNGLFKFAPVRLLSEAAKRDEEMEMERLTAAPEASDQPALSDDKELGPSEKNQIDSPSSQTELHQQPQRHRKSDAALSPDLKLERRASTFRSHYTAALPRAQDMQDQQRADRESAKHILARLNRPLNETRLAQLENDLAQVEVRVGNVLIPRRKDIEAQMMNDPISKIIMQHNDELEDLEPEERDILLSVAFTHPIMRQTKPSVWIPQDEVGVSDDEVRRMRELSVDLFVDNRGAYFDRKLKVQVDKPPPDMSEFALVMEEL</sequence>
<keyword evidence="14" id="KW-1185">Reference proteome</keyword>
<dbReference type="Proteomes" id="UP000799750">
    <property type="component" value="Unassembled WGS sequence"/>
</dbReference>
<evidence type="ECO:0000259" key="12">
    <source>
        <dbReference type="Pfam" id="PF14703"/>
    </source>
</evidence>
<evidence type="ECO:0000313" key="13">
    <source>
        <dbReference type="EMBL" id="KAF2503347.1"/>
    </source>
</evidence>
<evidence type="ECO:0000256" key="6">
    <source>
        <dbReference type="ARBA" id="ARBA00023136"/>
    </source>
</evidence>
<keyword evidence="3" id="KW-0813">Transport</keyword>
<evidence type="ECO:0000313" key="14">
    <source>
        <dbReference type="Proteomes" id="UP000799750"/>
    </source>
</evidence>
<protein>
    <submittedName>
        <fullName evidence="13">DUF221-domain-containing protein</fullName>
    </submittedName>
</protein>
<feature type="compositionally biased region" description="Basic residues" evidence="7">
    <location>
        <begin position="283"/>
        <end position="294"/>
    </location>
</feature>
<evidence type="ECO:0000256" key="1">
    <source>
        <dbReference type="ARBA" id="ARBA00004141"/>
    </source>
</evidence>
<evidence type="ECO:0000256" key="8">
    <source>
        <dbReference type="SAM" id="Phobius"/>
    </source>
</evidence>
<comment type="similarity">
    <text evidence="2">Belongs to the CSC1 (TC 1.A.17) family.</text>
</comment>
<feature type="region of interest" description="Disordered" evidence="7">
    <location>
        <begin position="283"/>
        <end position="341"/>
    </location>
</feature>
<dbReference type="PANTHER" id="PTHR13018">
    <property type="entry name" value="PROBABLE MEMBRANE PROTEIN DUF221-RELATED"/>
    <property type="match status" value="1"/>
</dbReference>
<name>A0A6A6RIN2_9PEZI</name>
<evidence type="ECO:0000256" key="2">
    <source>
        <dbReference type="ARBA" id="ARBA00007779"/>
    </source>
</evidence>
<evidence type="ECO:0000259" key="11">
    <source>
        <dbReference type="Pfam" id="PF13967"/>
    </source>
</evidence>
<feature type="transmembrane region" description="Helical" evidence="8">
    <location>
        <begin position="482"/>
        <end position="507"/>
    </location>
</feature>
<gene>
    <name evidence="13" type="ORF">BU16DRAFT_521933</name>
</gene>
<feature type="compositionally biased region" description="Polar residues" evidence="7">
    <location>
        <begin position="841"/>
        <end position="857"/>
    </location>
</feature>